<keyword evidence="4" id="KW-1133">Transmembrane helix</keyword>
<organism evidence="6 7">
    <name type="scientific">Jaminaea rosea</name>
    <dbReference type="NCBI Taxonomy" id="1569628"/>
    <lineage>
        <taxon>Eukaryota</taxon>
        <taxon>Fungi</taxon>
        <taxon>Dikarya</taxon>
        <taxon>Basidiomycota</taxon>
        <taxon>Ustilaginomycotina</taxon>
        <taxon>Exobasidiomycetes</taxon>
        <taxon>Microstromatales</taxon>
        <taxon>Microstromatales incertae sedis</taxon>
        <taxon>Jaminaea</taxon>
    </lineage>
</organism>
<feature type="transmembrane region" description="Helical" evidence="4">
    <location>
        <begin position="112"/>
        <end position="132"/>
    </location>
</feature>
<evidence type="ECO:0000313" key="6">
    <source>
        <dbReference type="EMBL" id="PWN25322.1"/>
    </source>
</evidence>
<dbReference type="Pfam" id="PF07690">
    <property type="entry name" value="MFS_1"/>
    <property type="match status" value="1"/>
</dbReference>
<dbReference type="Gene3D" id="1.20.1250.20">
    <property type="entry name" value="MFS general substrate transporter like domains"/>
    <property type="match status" value="2"/>
</dbReference>
<dbReference type="SUPFAM" id="SSF103473">
    <property type="entry name" value="MFS general substrate transporter"/>
    <property type="match status" value="1"/>
</dbReference>
<dbReference type="PROSITE" id="PS50850">
    <property type="entry name" value="MFS"/>
    <property type="match status" value="1"/>
</dbReference>
<sequence length="438" mass="47515">MSMPATQSSSDNGSVEKAEPTSSPLAQNEVAPSLPPNGGFVAWTQVLGSFLIMFNNWGLANGFGTFQSYYESHRLDAYSPFQIAWIGSLQLFLLFTVGVFTGPLFDRGHFRVLNATGSFLMVFGMMMTSIAHTYWQTILAQGVCIGVGMGFLWTPAVAICAQYFTTRRAIAIGLAACGTAVGGLLYPVIFTQLIDKVGYGWSVRIMGFVCLATLIPVNIIMVPLKQTTRRRSFFSFGMLREPHSFFMCWGICIGFMGLFVPLYYIGTYAEAVAHMRHSLASYLFSIINGALSLRLVFNFLADRVGVGNVIWPACAATSILAYSWIAIDTDGSIIAFCVLYGVASGTSISLVPSLVPSMTEDMSEIGSRLGVVFLFAGFGALVGNPIGGALLANHNTRSHFLRLQLWSGSTMAVAAVCLLLSSLFWKKHLARKISDIQA</sequence>
<dbReference type="OrthoDB" id="6499973at2759"/>
<feature type="transmembrane region" description="Helical" evidence="4">
    <location>
        <begin position="138"/>
        <end position="158"/>
    </location>
</feature>
<dbReference type="InterPro" id="IPR020846">
    <property type="entry name" value="MFS_dom"/>
</dbReference>
<evidence type="ECO:0000256" key="1">
    <source>
        <dbReference type="ARBA" id="ARBA00004141"/>
    </source>
</evidence>
<dbReference type="AlphaFoldDB" id="A0A316UJ57"/>
<dbReference type="PANTHER" id="PTHR11360">
    <property type="entry name" value="MONOCARBOXYLATE TRANSPORTER"/>
    <property type="match status" value="1"/>
</dbReference>
<dbReference type="RefSeq" id="XP_025359934.1">
    <property type="nucleotide sequence ID" value="XM_025509811.1"/>
</dbReference>
<accession>A0A316UJ57</accession>
<dbReference type="GO" id="GO:0022857">
    <property type="term" value="F:transmembrane transporter activity"/>
    <property type="evidence" value="ECO:0007669"/>
    <property type="project" value="InterPro"/>
</dbReference>
<reference evidence="6 7" key="1">
    <citation type="journal article" date="2018" name="Mol. Biol. Evol.">
        <title>Broad Genomic Sampling Reveals a Smut Pathogenic Ancestry of the Fungal Clade Ustilaginomycotina.</title>
        <authorList>
            <person name="Kijpornyongpan T."/>
            <person name="Mondo S.J."/>
            <person name="Barry K."/>
            <person name="Sandor L."/>
            <person name="Lee J."/>
            <person name="Lipzen A."/>
            <person name="Pangilinan J."/>
            <person name="LaButti K."/>
            <person name="Hainaut M."/>
            <person name="Henrissat B."/>
            <person name="Grigoriev I.V."/>
            <person name="Spatafora J.W."/>
            <person name="Aime M.C."/>
        </authorList>
    </citation>
    <scope>NUCLEOTIDE SEQUENCE [LARGE SCALE GENOMIC DNA]</scope>
    <source>
        <strain evidence="6 7">MCA 5214</strain>
    </source>
</reference>
<feature type="transmembrane region" description="Helical" evidence="4">
    <location>
        <begin position="278"/>
        <end position="297"/>
    </location>
</feature>
<gene>
    <name evidence="6" type="ORF">BDZ90DRAFT_72656</name>
</gene>
<evidence type="ECO:0000256" key="2">
    <source>
        <dbReference type="ARBA" id="ARBA00006727"/>
    </source>
</evidence>
<protein>
    <submittedName>
        <fullName evidence="6">MFS general substrate transporter</fullName>
    </submittedName>
</protein>
<keyword evidence="4" id="KW-0812">Transmembrane</keyword>
<dbReference type="InterPro" id="IPR011701">
    <property type="entry name" value="MFS"/>
</dbReference>
<feature type="domain" description="Major facilitator superfamily (MFS) profile" evidence="5">
    <location>
        <begin position="41"/>
        <end position="433"/>
    </location>
</feature>
<dbReference type="EMBL" id="KZ819676">
    <property type="protein sequence ID" value="PWN25322.1"/>
    <property type="molecule type" value="Genomic_DNA"/>
</dbReference>
<dbReference type="Proteomes" id="UP000245884">
    <property type="component" value="Unassembled WGS sequence"/>
</dbReference>
<feature type="transmembrane region" description="Helical" evidence="4">
    <location>
        <begin position="369"/>
        <end position="391"/>
    </location>
</feature>
<feature type="transmembrane region" description="Helical" evidence="4">
    <location>
        <begin position="170"/>
        <end position="189"/>
    </location>
</feature>
<dbReference type="GO" id="GO:0016020">
    <property type="term" value="C:membrane"/>
    <property type="evidence" value="ECO:0007669"/>
    <property type="project" value="UniProtKB-SubCell"/>
</dbReference>
<dbReference type="PANTHER" id="PTHR11360:SF234">
    <property type="entry name" value="MFS-TYPE TRANSPORTER DBAD-RELATED"/>
    <property type="match status" value="1"/>
</dbReference>
<evidence type="ECO:0000256" key="4">
    <source>
        <dbReference type="SAM" id="Phobius"/>
    </source>
</evidence>
<proteinExistence type="inferred from homology"/>
<keyword evidence="4" id="KW-0472">Membrane</keyword>
<feature type="region of interest" description="Disordered" evidence="3">
    <location>
        <begin position="1"/>
        <end position="29"/>
    </location>
</feature>
<feature type="transmembrane region" description="Helical" evidence="4">
    <location>
        <begin position="403"/>
        <end position="425"/>
    </location>
</feature>
<feature type="transmembrane region" description="Helical" evidence="4">
    <location>
        <begin position="201"/>
        <end position="224"/>
    </location>
</feature>
<dbReference type="GeneID" id="37031634"/>
<comment type="subcellular location">
    <subcellularLocation>
        <location evidence="1">Membrane</location>
        <topology evidence="1">Multi-pass membrane protein</topology>
    </subcellularLocation>
</comment>
<dbReference type="InterPro" id="IPR050327">
    <property type="entry name" value="Proton-linked_MCT"/>
</dbReference>
<feature type="transmembrane region" description="Helical" evidence="4">
    <location>
        <begin position="245"/>
        <end position="266"/>
    </location>
</feature>
<dbReference type="InterPro" id="IPR036259">
    <property type="entry name" value="MFS_trans_sf"/>
</dbReference>
<comment type="similarity">
    <text evidence="2">Belongs to the major facilitator superfamily. Monocarboxylate porter (TC 2.A.1.13) family.</text>
</comment>
<keyword evidence="7" id="KW-1185">Reference proteome</keyword>
<evidence type="ECO:0000259" key="5">
    <source>
        <dbReference type="PROSITE" id="PS50850"/>
    </source>
</evidence>
<feature type="transmembrane region" description="Helical" evidence="4">
    <location>
        <begin position="333"/>
        <end position="357"/>
    </location>
</feature>
<name>A0A316UJ57_9BASI</name>
<evidence type="ECO:0000256" key="3">
    <source>
        <dbReference type="SAM" id="MobiDB-lite"/>
    </source>
</evidence>
<evidence type="ECO:0000313" key="7">
    <source>
        <dbReference type="Proteomes" id="UP000245884"/>
    </source>
</evidence>
<feature type="transmembrane region" description="Helical" evidence="4">
    <location>
        <begin position="83"/>
        <end position="105"/>
    </location>
</feature>
<feature type="compositionally biased region" description="Polar residues" evidence="3">
    <location>
        <begin position="1"/>
        <end position="13"/>
    </location>
</feature>
<feature type="transmembrane region" description="Helical" evidence="4">
    <location>
        <begin position="309"/>
        <end position="327"/>
    </location>
</feature>